<keyword evidence="3" id="KW-1185">Reference proteome</keyword>
<dbReference type="Proteomes" id="UP001179614">
    <property type="component" value="Chromosome"/>
</dbReference>
<dbReference type="EMBL" id="CP089391">
    <property type="protein sequence ID" value="WBL82134.1"/>
    <property type="molecule type" value="Genomic_DNA"/>
</dbReference>
<evidence type="ECO:0000256" key="1">
    <source>
        <dbReference type="SAM" id="Phobius"/>
    </source>
</evidence>
<organism evidence="2 3">
    <name type="scientific">Bradyrhizobium xenonodulans</name>
    <dbReference type="NCBI Taxonomy" id="2736875"/>
    <lineage>
        <taxon>Bacteria</taxon>
        <taxon>Pseudomonadati</taxon>
        <taxon>Pseudomonadota</taxon>
        <taxon>Alphaproteobacteria</taxon>
        <taxon>Hyphomicrobiales</taxon>
        <taxon>Nitrobacteraceae</taxon>
        <taxon>Bradyrhizobium</taxon>
    </lineage>
</organism>
<evidence type="ECO:0000313" key="2">
    <source>
        <dbReference type="EMBL" id="WBL82134.1"/>
    </source>
</evidence>
<keyword evidence="1" id="KW-0812">Transmembrane</keyword>
<keyword evidence="1" id="KW-1133">Transmembrane helix</keyword>
<name>A0ABY7MX46_9BRAD</name>
<keyword evidence="1" id="KW-0472">Membrane</keyword>
<accession>A0ABY7MX46</accession>
<proteinExistence type="predicted"/>
<protein>
    <recommendedName>
        <fullName evidence="4">Flp pilus-assembly TadG-like N-terminal domain-containing protein</fullName>
    </recommendedName>
</protein>
<evidence type="ECO:0008006" key="4">
    <source>
        <dbReference type="Google" id="ProtNLM"/>
    </source>
</evidence>
<dbReference type="RefSeq" id="WP_270171741.1">
    <property type="nucleotide sequence ID" value="NZ_CP089391.1"/>
</dbReference>
<reference evidence="2" key="1">
    <citation type="submission" date="2021-12" db="EMBL/GenBank/DDBJ databases">
        <title>Bradyrhizobium xenonodulans sp. nov.</title>
        <authorList>
            <person name="Claassens R."/>
            <person name="Venter S.N."/>
            <person name="Beukes C.W."/>
            <person name="Stepkowski T."/>
            <person name="Steenkamp E.T."/>
        </authorList>
    </citation>
    <scope>NUCLEOTIDE SEQUENCE</scope>
    <source>
        <strain evidence="2">14AB</strain>
    </source>
</reference>
<gene>
    <name evidence="2" type="ORF">I3J27_17515</name>
</gene>
<evidence type="ECO:0000313" key="3">
    <source>
        <dbReference type="Proteomes" id="UP001179614"/>
    </source>
</evidence>
<feature type="transmembrane region" description="Helical" evidence="1">
    <location>
        <begin position="6"/>
        <end position="21"/>
    </location>
</feature>
<sequence length="51" mass="5430">MCVIDFLIFAVLLIGVSLYDLRTNRIADHARAIGSDAPADLQTTAAIRNGG</sequence>